<proteinExistence type="inferred from homology"/>
<evidence type="ECO:0000256" key="3">
    <source>
        <dbReference type="ARBA" id="ARBA00026138"/>
    </source>
</evidence>
<protein>
    <recommendedName>
        <fullName evidence="3">Protein TILLER ANGLE CONTROL 1</fullName>
    </recommendedName>
</protein>
<feature type="region of interest" description="Disordered" evidence="4">
    <location>
        <begin position="28"/>
        <end position="70"/>
    </location>
</feature>
<feature type="non-terminal residue" evidence="5">
    <location>
        <position position="1"/>
    </location>
</feature>
<sequence>MLDGWRDGVLTIGTFGFDPLKSLAEEQNDYLASGSYEDDEEERYSDNNDDEDVDGDDDDEEEEVNPLMLSSFEPSLEDVDSNVDNSKYRKKEVMMMVDGSTDHEIKFNLDATEDHSGKLRRRTTLADLFSEDTDIKKKPSSPIHLDTDSCKKPSSLPAKNGLSFAKKLIPQVGMMRRMLKRKIHPELEGKGNKLEGRCKASVIDAVASSTLQANESVSLLQSPVKLVLVLEKNLLTFDHIVVVVVADIAEARRPRPLVPMSTLSPFHQNDKGRLLAPSLTPETLQKK</sequence>
<evidence type="ECO:0000256" key="4">
    <source>
        <dbReference type="SAM" id="MobiDB-lite"/>
    </source>
</evidence>
<dbReference type="PANTHER" id="PTHR38366:SF1">
    <property type="entry name" value="PROTEIN TILLER ANGLE CONTROL 1"/>
    <property type="match status" value="1"/>
</dbReference>
<evidence type="ECO:0000256" key="2">
    <source>
        <dbReference type="ARBA" id="ARBA00025796"/>
    </source>
</evidence>
<evidence type="ECO:0000256" key="1">
    <source>
        <dbReference type="ARBA" id="ARBA00022604"/>
    </source>
</evidence>
<evidence type="ECO:0000313" key="6">
    <source>
        <dbReference type="Proteomes" id="UP000593561"/>
    </source>
</evidence>
<feature type="compositionally biased region" description="Acidic residues" evidence="4">
    <location>
        <begin position="36"/>
        <end position="64"/>
    </location>
</feature>
<evidence type="ECO:0000313" key="5">
    <source>
        <dbReference type="EMBL" id="MBA0635736.1"/>
    </source>
</evidence>
<keyword evidence="6" id="KW-1185">Reference proteome</keyword>
<dbReference type="PANTHER" id="PTHR38366">
    <property type="entry name" value="NAD-DEPENDENT PROTEIN DEACETYLASE HST1-LIKE PROTEIN"/>
    <property type="match status" value="1"/>
</dbReference>
<dbReference type="AlphaFoldDB" id="A0A7J8TC42"/>
<feature type="region of interest" description="Disordered" evidence="4">
    <location>
        <begin position="261"/>
        <end position="287"/>
    </location>
</feature>
<dbReference type="GO" id="GO:0001763">
    <property type="term" value="P:morphogenesis of a branching structure"/>
    <property type="evidence" value="ECO:0007669"/>
    <property type="project" value="InterPro"/>
</dbReference>
<accession>A0A7J8TC42</accession>
<dbReference type="EMBL" id="JABFAC010242998">
    <property type="protein sequence ID" value="MBA0635736.1"/>
    <property type="molecule type" value="Genomic_DNA"/>
</dbReference>
<name>A0A7J8TC42_GOSDV</name>
<dbReference type="Proteomes" id="UP000593561">
    <property type="component" value="Unassembled WGS sequence"/>
</dbReference>
<gene>
    <name evidence="5" type="ORF">Godav_029937</name>
</gene>
<dbReference type="InterPro" id="IPR044989">
    <property type="entry name" value="TAC1"/>
</dbReference>
<comment type="caution">
    <text evidence="5">The sequence shown here is derived from an EMBL/GenBank/DDBJ whole genome shotgun (WGS) entry which is preliminary data.</text>
</comment>
<reference evidence="5 6" key="1">
    <citation type="journal article" date="2019" name="Genome Biol. Evol.">
        <title>Insights into the evolution of the New World diploid cottons (Gossypium, subgenus Houzingenia) based on genome sequencing.</title>
        <authorList>
            <person name="Grover C.E."/>
            <person name="Arick M.A. 2nd"/>
            <person name="Thrash A."/>
            <person name="Conover J.L."/>
            <person name="Sanders W.S."/>
            <person name="Peterson D.G."/>
            <person name="Frelichowski J.E."/>
            <person name="Scheffler J.A."/>
            <person name="Scheffler B.E."/>
            <person name="Wendel J.F."/>
        </authorList>
    </citation>
    <scope>NUCLEOTIDE SEQUENCE [LARGE SCALE GENOMIC DNA]</scope>
    <source>
        <strain evidence="5">27</strain>
        <tissue evidence="5">Leaf</tissue>
    </source>
</reference>
<organism evidence="5 6">
    <name type="scientific">Gossypium davidsonii</name>
    <name type="common">Davidson's cotton</name>
    <name type="synonym">Gossypium klotzschianum subsp. davidsonii</name>
    <dbReference type="NCBI Taxonomy" id="34287"/>
    <lineage>
        <taxon>Eukaryota</taxon>
        <taxon>Viridiplantae</taxon>
        <taxon>Streptophyta</taxon>
        <taxon>Embryophyta</taxon>
        <taxon>Tracheophyta</taxon>
        <taxon>Spermatophyta</taxon>
        <taxon>Magnoliopsida</taxon>
        <taxon>eudicotyledons</taxon>
        <taxon>Gunneridae</taxon>
        <taxon>Pentapetalae</taxon>
        <taxon>rosids</taxon>
        <taxon>malvids</taxon>
        <taxon>Malvales</taxon>
        <taxon>Malvaceae</taxon>
        <taxon>Malvoideae</taxon>
        <taxon>Gossypium</taxon>
    </lineage>
</organism>
<comment type="similarity">
    <text evidence="2">Belongs to the TAC family.</text>
</comment>
<keyword evidence="1" id="KW-0341">Growth regulation</keyword>